<sequence length="233" mass="26155">MATVDVSDQDHDALAGMLSRVVGGEIPNLETLDGFLTALVICPEPILPSEFVPVILSGQTEDGDLVFESTHEAEEFYGLLVRYWNQINRTLREGDVYMPILFADEEGVAHGNDWAKGFLKGTHLRHDTWREIINDENRSGPLVPIWALAYEHAEDPSLRPYKEPMSLERREQLLAAMIAGAKNLYDMFRKEGTNRRATYLPSLASFPKVGRNEPCPCGSGKKFKKCCGQTTFH</sequence>
<dbReference type="Gene3D" id="3.10.450.50">
    <property type="match status" value="1"/>
</dbReference>
<dbReference type="SUPFAM" id="SSF101327">
    <property type="entry name" value="YgfB-like"/>
    <property type="match status" value="1"/>
</dbReference>
<dbReference type="Pfam" id="PF02810">
    <property type="entry name" value="SEC-C"/>
    <property type="match status" value="1"/>
</dbReference>
<dbReference type="InterPro" id="IPR004027">
    <property type="entry name" value="SEC_C_motif"/>
</dbReference>
<evidence type="ECO:0000313" key="1">
    <source>
        <dbReference type="EMBL" id="CAJ0882851.1"/>
    </source>
</evidence>
<dbReference type="NCBIfam" id="TIGR02292">
    <property type="entry name" value="ygfB_yecA"/>
    <property type="match status" value="1"/>
</dbReference>
<dbReference type="SUPFAM" id="SSF103642">
    <property type="entry name" value="Sec-C motif"/>
    <property type="match status" value="1"/>
</dbReference>
<proteinExistence type="predicted"/>
<organism evidence="1">
    <name type="scientific">freshwater sediment metagenome</name>
    <dbReference type="NCBI Taxonomy" id="556182"/>
    <lineage>
        <taxon>unclassified sequences</taxon>
        <taxon>metagenomes</taxon>
        <taxon>ecological metagenomes</taxon>
    </lineage>
</organism>
<dbReference type="InterPro" id="IPR011978">
    <property type="entry name" value="YgfB-like"/>
</dbReference>
<name>A0AA48M1V0_9ZZZZ</name>
<dbReference type="PANTHER" id="PTHR33747">
    <property type="entry name" value="UPF0225 PROTEIN SCO1677"/>
    <property type="match status" value="1"/>
</dbReference>
<dbReference type="Pfam" id="PF03695">
    <property type="entry name" value="UPF0149"/>
    <property type="match status" value="1"/>
</dbReference>
<dbReference type="InterPro" id="IPR036255">
    <property type="entry name" value="YgfB-like_sf"/>
</dbReference>
<reference evidence="1" key="1">
    <citation type="submission" date="2023-07" db="EMBL/GenBank/DDBJ databases">
        <authorList>
            <person name="Pelsma A.J. K."/>
        </authorList>
    </citation>
    <scope>NUCLEOTIDE SEQUENCE</scope>
</reference>
<dbReference type="EMBL" id="OY288114">
    <property type="protein sequence ID" value="CAJ0882851.1"/>
    <property type="molecule type" value="Genomic_DNA"/>
</dbReference>
<evidence type="ECO:0008006" key="2">
    <source>
        <dbReference type="Google" id="ProtNLM"/>
    </source>
</evidence>
<dbReference type="PANTHER" id="PTHR33747:SF1">
    <property type="entry name" value="ADENYLATE CYCLASE-ASSOCIATED CAP C-TERMINAL DOMAIN-CONTAINING PROTEIN"/>
    <property type="match status" value="1"/>
</dbReference>
<dbReference type="AlphaFoldDB" id="A0AA48M1V0"/>
<protein>
    <recommendedName>
        <fullName evidence="2">YecA family protein</fullName>
    </recommendedName>
</protein>
<gene>
    <name evidence="1" type="ORF">AMST5_03375</name>
</gene>
<accession>A0AA48M1V0</accession>